<feature type="domain" description="Tyr recombinase" evidence="6">
    <location>
        <begin position="128"/>
        <end position="314"/>
    </location>
</feature>
<evidence type="ECO:0000313" key="8">
    <source>
        <dbReference type="EMBL" id="SDG68032.1"/>
    </source>
</evidence>
<dbReference type="Pfam" id="PF00589">
    <property type="entry name" value="Phage_integrase"/>
    <property type="match status" value="1"/>
</dbReference>
<evidence type="ECO:0000313" key="9">
    <source>
        <dbReference type="Proteomes" id="UP000199706"/>
    </source>
</evidence>
<accession>A0A1G7W7T3</accession>
<dbReference type="Gene3D" id="1.10.443.10">
    <property type="entry name" value="Intergrase catalytic core"/>
    <property type="match status" value="1"/>
</dbReference>
<proteinExistence type="predicted"/>
<dbReference type="GO" id="GO:0007059">
    <property type="term" value="P:chromosome segregation"/>
    <property type="evidence" value="ECO:0007669"/>
    <property type="project" value="UniProtKB-KW"/>
</dbReference>
<dbReference type="RefSeq" id="WP_208449352.1">
    <property type="nucleotide sequence ID" value="NZ_CADERL010000006.1"/>
</dbReference>
<keyword evidence="3 5" id="KW-0238">DNA-binding</keyword>
<dbReference type="PANTHER" id="PTHR30349:SF81">
    <property type="entry name" value="TYROSINE RECOMBINASE XERC"/>
    <property type="match status" value="1"/>
</dbReference>
<dbReference type="InterPro" id="IPR013762">
    <property type="entry name" value="Integrase-like_cat_sf"/>
</dbReference>
<dbReference type="PROSITE" id="PS51898">
    <property type="entry name" value="TYR_RECOMBINASE"/>
    <property type="match status" value="1"/>
</dbReference>
<dbReference type="GO" id="GO:0003677">
    <property type="term" value="F:DNA binding"/>
    <property type="evidence" value="ECO:0007669"/>
    <property type="project" value="UniProtKB-UniRule"/>
</dbReference>
<feature type="domain" description="Core-binding (CB)" evidence="7">
    <location>
        <begin position="28"/>
        <end position="105"/>
    </location>
</feature>
<dbReference type="InterPro" id="IPR002104">
    <property type="entry name" value="Integrase_catalytic"/>
</dbReference>
<dbReference type="Proteomes" id="UP000199706">
    <property type="component" value="Unassembled WGS sequence"/>
</dbReference>
<evidence type="ECO:0000256" key="1">
    <source>
        <dbReference type="ARBA" id="ARBA00022829"/>
    </source>
</evidence>
<evidence type="ECO:0000259" key="6">
    <source>
        <dbReference type="PROSITE" id="PS51898"/>
    </source>
</evidence>
<protein>
    <submittedName>
        <fullName evidence="8">Site-specific recombinase XerD</fullName>
    </submittedName>
</protein>
<dbReference type="InterPro" id="IPR010998">
    <property type="entry name" value="Integrase_recombinase_N"/>
</dbReference>
<evidence type="ECO:0000256" key="4">
    <source>
        <dbReference type="ARBA" id="ARBA00023172"/>
    </source>
</evidence>
<dbReference type="SUPFAM" id="SSF56349">
    <property type="entry name" value="DNA breaking-rejoining enzymes"/>
    <property type="match status" value="1"/>
</dbReference>
<dbReference type="Pfam" id="PF02899">
    <property type="entry name" value="Phage_int_SAM_1"/>
    <property type="match status" value="1"/>
</dbReference>
<gene>
    <name evidence="8" type="ORF">SAMN05216466_104441</name>
</gene>
<keyword evidence="2" id="KW-0229">DNA integration</keyword>
<dbReference type="GO" id="GO:0006310">
    <property type="term" value="P:DNA recombination"/>
    <property type="evidence" value="ECO:0007669"/>
    <property type="project" value="UniProtKB-KW"/>
</dbReference>
<sequence length="317" mass="35459">MSNSLIPTHQEPPRSLTAVEFHQLANVPPEKEWFANIDNARTRRAYQIDLRDFMNFIGIAQATDFRTVTRAHVLAWRKHLEARQLSGATIRRKLAALSSLFDYLCERNAVSLNPVAGVKRPRGNNNEGKTPALGDHQARALLDTPDPDTLKGKRDRAMIAVLLCHGLRREELCLLKVRDIHDRRGVPHLRIHGKGNKIRYLPVHPASAERIHAYLEMAGHGAITDAPLFQPVRKTGASITADGVYKCVLAYAQQAKISVDGFGVHSLRATAATNALEHEADIAKVQEWLGHANIATTRLYDRRKSRPEDSPTFKVSY</sequence>
<evidence type="ECO:0000256" key="2">
    <source>
        <dbReference type="ARBA" id="ARBA00022908"/>
    </source>
</evidence>
<evidence type="ECO:0000259" key="7">
    <source>
        <dbReference type="PROSITE" id="PS51900"/>
    </source>
</evidence>
<dbReference type="InterPro" id="IPR011010">
    <property type="entry name" value="DNA_brk_join_enz"/>
</dbReference>
<dbReference type="Gene3D" id="1.10.150.130">
    <property type="match status" value="1"/>
</dbReference>
<organism evidence="8 9">
    <name type="scientific">Paraburkholderia phenazinium</name>
    <dbReference type="NCBI Taxonomy" id="60549"/>
    <lineage>
        <taxon>Bacteria</taxon>
        <taxon>Pseudomonadati</taxon>
        <taxon>Pseudomonadota</taxon>
        <taxon>Betaproteobacteria</taxon>
        <taxon>Burkholderiales</taxon>
        <taxon>Burkholderiaceae</taxon>
        <taxon>Paraburkholderia</taxon>
    </lineage>
</organism>
<dbReference type="PANTHER" id="PTHR30349">
    <property type="entry name" value="PHAGE INTEGRASE-RELATED"/>
    <property type="match status" value="1"/>
</dbReference>
<keyword evidence="4" id="KW-0233">DNA recombination</keyword>
<dbReference type="InterPro" id="IPR004107">
    <property type="entry name" value="Integrase_SAM-like_N"/>
</dbReference>
<reference evidence="8 9" key="1">
    <citation type="submission" date="2016-10" db="EMBL/GenBank/DDBJ databases">
        <authorList>
            <person name="de Groot N.N."/>
        </authorList>
    </citation>
    <scope>NUCLEOTIDE SEQUENCE [LARGE SCALE GENOMIC DNA]</scope>
    <source>
        <strain evidence="8 9">LMG 2247</strain>
    </source>
</reference>
<dbReference type="AlphaFoldDB" id="A0A1G7W7T3"/>
<dbReference type="EMBL" id="FNCJ01000004">
    <property type="protein sequence ID" value="SDG68032.1"/>
    <property type="molecule type" value="Genomic_DNA"/>
</dbReference>
<dbReference type="GO" id="GO:0015074">
    <property type="term" value="P:DNA integration"/>
    <property type="evidence" value="ECO:0007669"/>
    <property type="project" value="UniProtKB-KW"/>
</dbReference>
<dbReference type="InterPro" id="IPR044068">
    <property type="entry name" value="CB"/>
</dbReference>
<evidence type="ECO:0000256" key="3">
    <source>
        <dbReference type="ARBA" id="ARBA00023125"/>
    </source>
</evidence>
<keyword evidence="1" id="KW-0159">Chromosome partition</keyword>
<name>A0A1G7W7T3_9BURK</name>
<evidence type="ECO:0000256" key="5">
    <source>
        <dbReference type="PROSITE-ProRule" id="PRU01248"/>
    </source>
</evidence>
<dbReference type="InterPro" id="IPR050090">
    <property type="entry name" value="Tyrosine_recombinase_XerCD"/>
</dbReference>
<dbReference type="PROSITE" id="PS51900">
    <property type="entry name" value="CB"/>
    <property type="match status" value="1"/>
</dbReference>